<organism evidence="2 3">
    <name type="scientific">Zhongshania aquimaris</name>
    <dbReference type="NCBI Taxonomy" id="2857107"/>
    <lineage>
        <taxon>Bacteria</taxon>
        <taxon>Pseudomonadati</taxon>
        <taxon>Pseudomonadota</taxon>
        <taxon>Gammaproteobacteria</taxon>
        <taxon>Cellvibrionales</taxon>
        <taxon>Spongiibacteraceae</taxon>
        <taxon>Zhongshania</taxon>
    </lineage>
</organism>
<proteinExistence type="predicted"/>
<evidence type="ECO:0000313" key="3">
    <source>
        <dbReference type="Proteomes" id="UP001166291"/>
    </source>
</evidence>
<name>A0ABS6VSC0_9GAMM</name>
<protein>
    <submittedName>
        <fullName evidence="2">HNH endonuclease</fullName>
    </submittedName>
</protein>
<dbReference type="RefSeq" id="WP_219043457.1">
    <property type="nucleotide sequence ID" value="NZ_JAHWDQ010000002.1"/>
</dbReference>
<evidence type="ECO:0000313" key="2">
    <source>
        <dbReference type="EMBL" id="MBW2941212.1"/>
    </source>
</evidence>
<keyword evidence="2" id="KW-0378">Hydrolase</keyword>
<dbReference type="Pfam" id="PF13391">
    <property type="entry name" value="HNH_2"/>
    <property type="match status" value="1"/>
</dbReference>
<evidence type="ECO:0000259" key="1">
    <source>
        <dbReference type="Pfam" id="PF13391"/>
    </source>
</evidence>
<dbReference type="GO" id="GO:0004519">
    <property type="term" value="F:endonuclease activity"/>
    <property type="evidence" value="ECO:0007669"/>
    <property type="project" value="UniProtKB-KW"/>
</dbReference>
<gene>
    <name evidence="2" type="ORF">KXJ70_10505</name>
</gene>
<accession>A0ABS6VSC0</accession>
<comment type="caution">
    <text evidence="2">The sequence shown here is derived from an EMBL/GenBank/DDBJ whole genome shotgun (WGS) entry which is preliminary data.</text>
</comment>
<feature type="domain" description="HNH nuclease" evidence="1">
    <location>
        <begin position="150"/>
        <end position="201"/>
    </location>
</feature>
<dbReference type="InterPro" id="IPR003615">
    <property type="entry name" value="HNH_nuc"/>
</dbReference>
<keyword evidence="3" id="KW-1185">Reference proteome</keyword>
<dbReference type="Proteomes" id="UP001166291">
    <property type="component" value="Unassembled WGS sequence"/>
</dbReference>
<sequence>MAVNLWTKEQLKLAFYLYCQLPFGKLHRGTNDIVELAEMIGRTPSAVSLKLVNLASLDPAIRNSGRSGMMNVSKLDREIWDEFHADWEGLLDECSQLIAKWREGKVGSGDVAGAEAVSDFQGEMRSVLTEQRIGQRFFRRSVLAAYKSRCCISGLDVPQLLVASHIVPWSEDKLNRLNPGNGLCLSALYDRAFDQGFITVDENWRLLVSGELKQRSSAVVQASFIAIEGQAIEMPERFMPTSAFMEWHRDNVYLT</sequence>
<keyword evidence="2" id="KW-0255">Endonuclease</keyword>
<reference evidence="2" key="1">
    <citation type="submission" date="2021-07" db="EMBL/GenBank/DDBJ databases">
        <title>Zhongshania sp. CAU 1632 isolated from seawater.</title>
        <authorList>
            <person name="Kim W."/>
        </authorList>
    </citation>
    <scope>NUCLEOTIDE SEQUENCE</scope>
    <source>
        <strain evidence="2">CAU 1632</strain>
    </source>
</reference>
<keyword evidence="2" id="KW-0540">Nuclease</keyword>
<dbReference type="EMBL" id="JAHWDQ010000002">
    <property type="protein sequence ID" value="MBW2941212.1"/>
    <property type="molecule type" value="Genomic_DNA"/>
</dbReference>